<sequence length="332" mass="37502">MDLVEGASLRDHINSVKEKNETFTEARIWNIVIQLVLALRYLHKEKRIVHRDLKPNNIMLADNDHVVITDFGLAKEKGADYLKSAAGTIVYSCPEIVQNEPYSDKADVWSFGCCVYEMCNLKPAFFSHNVLRLATTIVEGRYEMVDQNYSPELRRMINACLEKDHRKRSDIVGISSLITERIMLHLDGVLRSISTTSKTVASKSDRRQRNDTSTSKNSKNTEPRISSRLIKANRFQRSQSDAKSLLPLRAFGIDKPRKDSSIESTSSSSCSNSVRLPNLHQIVRSDSIENERRLALERHLRVASAGAVLNVSANSVQPITDPVLEILDMAHR</sequence>
<dbReference type="AlphaFoldDB" id="A0A0M3J2M0"/>
<dbReference type="GO" id="GO:1902749">
    <property type="term" value="P:regulation of cell cycle G2/M phase transition"/>
    <property type="evidence" value="ECO:0007669"/>
    <property type="project" value="TreeGrafter"/>
</dbReference>
<keyword evidence="1" id="KW-0808">Transferase</keyword>
<feature type="compositionally biased region" description="Polar residues" evidence="5">
    <location>
        <begin position="211"/>
        <end position="224"/>
    </location>
</feature>
<evidence type="ECO:0000256" key="4">
    <source>
        <dbReference type="ARBA" id="ARBA00022840"/>
    </source>
</evidence>
<dbReference type="PANTHER" id="PTHR43671">
    <property type="entry name" value="SERINE/THREONINE-PROTEIN KINASE NEK"/>
    <property type="match status" value="1"/>
</dbReference>
<evidence type="ECO:0000256" key="3">
    <source>
        <dbReference type="ARBA" id="ARBA00022777"/>
    </source>
</evidence>
<reference evidence="9" key="1">
    <citation type="submission" date="2017-02" db="UniProtKB">
        <authorList>
            <consortium name="WormBaseParasite"/>
        </authorList>
    </citation>
    <scope>IDENTIFICATION</scope>
</reference>
<name>A0A0M3J2M0_ANISI</name>
<dbReference type="InterPro" id="IPR011009">
    <property type="entry name" value="Kinase-like_dom_sf"/>
</dbReference>
<keyword evidence="3" id="KW-0418">Kinase</keyword>
<dbReference type="GO" id="GO:0005524">
    <property type="term" value="F:ATP binding"/>
    <property type="evidence" value="ECO:0007669"/>
    <property type="project" value="UniProtKB-KW"/>
</dbReference>
<feature type="region of interest" description="Disordered" evidence="5">
    <location>
        <begin position="197"/>
        <end position="240"/>
    </location>
</feature>
<dbReference type="WBParaSite" id="ASIM_0000177901-mRNA-1">
    <property type="protein sequence ID" value="ASIM_0000177901-mRNA-1"/>
    <property type="gene ID" value="ASIM_0000177901"/>
</dbReference>
<dbReference type="Pfam" id="PF00069">
    <property type="entry name" value="Pkinase"/>
    <property type="match status" value="1"/>
</dbReference>
<reference evidence="7 8" key="2">
    <citation type="submission" date="2018-11" db="EMBL/GenBank/DDBJ databases">
        <authorList>
            <consortium name="Pathogen Informatics"/>
        </authorList>
    </citation>
    <scope>NUCLEOTIDE SEQUENCE [LARGE SCALE GENOMIC DNA]</scope>
</reference>
<dbReference type="SMART" id="SM00220">
    <property type="entry name" value="S_TKc"/>
    <property type="match status" value="1"/>
</dbReference>
<dbReference type="PROSITE" id="PS50011">
    <property type="entry name" value="PROTEIN_KINASE_DOM"/>
    <property type="match status" value="1"/>
</dbReference>
<dbReference type="GO" id="GO:0004674">
    <property type="term" value="F:protein serine/threonine kinase activity"/>
    <property type="evidence" value="ECO:0007669"/>
    <property type="project" value="TreeGrafter"/>
</dbReference>
<keyword evidence="4" id="KW-0067">ATP-binding</keyword>
<dbReference type="PROSITE" id="PS00108">
    <property type="entry name" value="PROTEIN_KINASE_ST"/>
    <property type="match status" value="1"/>
</dbReference>
<feature type="domain" description="Protein kinase" evidence="6">
    <location>
        <begin position="1"/>
        <end position="184"/>
    </location>
</feature>
<evidence type="ECO:0000256" key="2">
    <source>
        <dbReference type="ARBA" id="ARBA00022741"/>
    </source>
</evidence>
<proteinExistence type="predicted"/>
<dbReference type="PANTHER" id="PTHR43671:SF92">
    <property type="entry name" value="SERINE_THREONINE-PROTEIN KINASE NEK10"/>
    <property type="match status" value="1"/>
</dbReference>
<evidence type="ECO:0000256" key="1">
    <source>
        <dbReference type="ARBA" id="ARBA00022679"/>
    </source>
</evidence>
<keyword evidence="8" id="KW-1185">Reference proteome</keyword>
<gene>
    <name evidence="7" type="ORF">ASIM_LOCUS1653</name>
</gene>
<dbReference type="SUPFAM" id="SSF56112">
    <property type="entry name" value="Protein kinase-like (PK-like)"/>
    <property type="match status" value="1"/>
</dbReference>
<dbReference type="InterPro" id="IPR008271">
    <property type="entry name" value="Ser/Thr_kinase_AS"/>
</dbReference>
<protein>
    <submittedName>
        <fullName evidence="9">Protein kinase domain-containing protein</fullName>
    </submittedName>
</protein>
<accession>A0A0M3J2M0</accession>
<keyword evidence="2" id="KW-0547">Nucleotide-binding</keyword>
<dbReference type="InterPro" id="IPR050660">
    <property type="entry name" value="NEK_Ser/Thr_kinase"/>
</dbReference>
<evidence type="ECO:0000313" key="9">
    <source>
        <dbReference type="WBParaSite" id="ASIM_0000177901-mRNA-1"/>
    </source>
</evidence>
<dbReference type="Proteomes" id="UP000267096">
    <property type="component" value="Unassembled WGS sequence"/>
</dbReference>
<dbReference type="Gene3D" id="1.10.510.10">
    <property type="entry name" value="Transferase(Phosphotransferase) domain 1"/>
    <property type="match status" value="1"/>
</dbReference>
<evidence type="ECO:0000313" key="8">
    <source>
        <dbReference type="Proteomes" id="UP000267096"/>
    </source>
</evidence>
<dbReference type="InterPro" id="IPR000719">
    <property type="entry name" value="Prot_kinase_dom"/>
</dbReference>
<dbReference type="EMBL" id="UYRR01001867">
    <property type="protein sequence ID" value="VDK19015.1"/>
    <property type="molecule type" value="Genomic_DNA"/>
</dbReference>
<dbReference type="OrthoDB" id="248923at2759"/>
<evidence type="ECO:0000256" key="5">
    <source>
        <dbReference type="SAM" id="MobiDB-lite"/>
    </source>
</evidence>
<evidence type="ECO:0000313" key="7">
    <source>
        <dbReference type="EMBL" id="VDK19015.1"/>
    </source>
</evidence>
<evidence type="ECO:0000259" key="6">
    <source>
        <dbReference type="PROSITE" id="PS50011"/>
    </source>
</evidence>
<organism evidence="9">
    <name type="scientific">Anisakis simplex</name>
    <name type="common">Herring worm</name>
    <dbReference type="NCBI Taxonomy" id="6269"/>
    <lineage>
        <taxon>Eukaryota</taxon>
        <taxon>Metazoa</taxon>
        <taxon>Ecdysozoa</taxon>
        <taxon>Nematoda</taxon>
        <taxon>Chromadorea</taxon>
        <taxon>Rhabditida</taxon>
        <taxon>Spirurina</taxon>
        <taxon>Ascaridomorpha</taxon>
        <taxon>Ascaridoidea</taxon>
        <taxon>Anisakidae</taxon>
        <taxon>Anisakis</taxon>
        <taxon>Anisakis simplex complex</taxon>
    </lineage>
</organism>